<evidence type="ECO:0000256" key="5">
    <source>
        <dbReference type="ARBA" id="ARBA00022679"/>
    </source>
</evidence>
<evidence type="ECO:0000313" key="13">
    <source>
        <dbReference type="Proteomes" id="UP000198703"/>
    </source>
</evidence>
<dbReference type="PANTHER" id="PTHR41523:SF8">
    <property type="entry name" value="ETHYLENE RESPONSE SENSOR PROTEIN"/>
    <property type="match status" value="1"/>
</dbReference>
<feature type="domain" description="HAMP" evidence="11">
    <location>
        <begin position="293"/>
        <end position="347"/>
    </location>
</feature>
<dbReference type="GO" id="GO:0005524">
    <property type="term" value="F:ATP binding"/>
    <property type="evidence" value="ECO:0007669"/>
    <property type="project" value="UniProtKB-KW"/>
</dbReference>
<dbReference type="Proteomes" id="UP000198703">
    <property type="component" value="Unassembled WGS sequence"/>
</dbReference>
<dbReference type="PROSITE" id="PS50885">
    <property type="entry name" value="HAMP"/>
    <property type="match status" value="1"/>
</dbReference>
<dbReference type="InterPro" id="IPR011102">
    <property type="entry name" value="Sig_transdc_His_kinase_HWE"/>
</dbReference>
<evidence type="ECO:0000256" key="2">
    <source>
        <dbReference type="ARBA" id="ARBA00004370"/>
    </source>
</evidence>
<keyword evidence="13" id="KW-1185">Reference proteome</keyword>
<keyword evidence="5" id="KW-0808">Transferase</keyword>
<keyword evidence="10" id="KW-0812">Transmembrane</keyword>
<dbReference type="Gene3D" id="3.30.565.10">
    <property type="entry name" value="Histidine kinase-like ATPase, C-terminal domain"/>
    <property type="match status" value="1"/>
</dbReference>
<protein>
    <recommendedName>
        <fullName evidence="3">histidine kinase</fullName>
        <ecNumber evidence="3">2.7.13.3</ecNumber>
    </recommendedName>
</protein>
<reference evidence="12 13" key="1">
    <citation type="submission" date="2016-10" db="EMBL/GenBank/DDBJ databases">
        <authorList>
            <person name="de Groot N.N."/>
        </authorList>
    </citation>
    <scope>NUCLEOTIDE SEQUENCE [LARGE SCALE GENOMIC DNA]</scope>
    <source>
        <strain evidence="12 13">DSM 15345</strain>
    </source>
</reference>
<organism evidence="12 13">
    <name type="scientific">Rubrimonas cliftonensis</name>
    <dbReference type="NCBI Taxonomy" id="89524"/>
    <lineage>
        <taxon>Bacteria</taxon>
        <taxon>Pseudomonadati</taxon>
        <taxon>Pseudomonadota</taxon>
        <taxon>Alphaproteobacteria</taxon>
        <taxon>Rhodobacterales</taxon>
        <taxon>Paracoccaceae</taxon>
        <taxon>Rubrimonas</taxon>
    </lineage>
</organism>
<evidence type="ECO:0000259" key="11">
    <source>
        <dbReference type="PROSITE" id="PS50885"/>
    </source>
</evidence>
<dbReference type="STRING" id="89524.SAMN05444370_10774"/>
<dbReference type="SMART" id="SM00911">
    <property type="entry name" value="HWE_HK"/>
    <property type="match status" value="1"/>
</dbReference>
<keyword evidence="10" id="KW-1133">Transmembrane helix</keyword>
<dbReference type="Gene3D" id="3.30.450.20">
    <property type="entry name" value="PAS domain"/>
    <property type="match status" value="2"/>
</dbReference>
<name>A0A1H4CHB1_9RHOB</name>
<comment type="catalytic activity">
    <reaction evidence="1">
        <text>ATP + protein L-histidine = ADP + protein N-phospho-L-histidine.</text>
        <dbReference type="EC" id="2.7.13.3"/>
    </reaction>
</comment>
<feature type="region of interest" description="Disordered" evidence="9">
    <location>
        <begin position="553"/>
        <end position="598"/>
    </location>
</feature>
<dbReference type="PANTHER" id="PTHR41523">
    <property type="entry name" value="TWO-COMPONENT SYSTEM SENSOR PROTEIN"/>
    <property type="match status" value="1"/>
</dbReference>
<comment type="subcellular location">
    <subcellularLocation>
        <location evidence="2">Membrane</location>
    </subcellularLocation>
</comment>
<gene>
    <name evidence="12" type="ORF">SAMN05444370_10774</name>
</gene>
<accession>A0A1H4CHB1</accession>
<dbReference type="GO" id="GO:0007165">
    <property type="term" value="P:signal transduction"/>
    <property type="evidence" value="ECO:0007669"/>
    <property type="project" value="InterPro"/>
</dbReference>
<dbReference type="Pfam" id="PF07568">
    <property type="entry name" value="HisKA_2"/>
    <property type="match status" value="1"/>
</dbReference>
<keyword evidence="8" id="KW-0067">ATP-binding</keyword>
<dbReference type="GO" id="GO:0004673">
    <property type="term" value="F:protein histidine kinase activity"/>
    <property type="evidence" value="ECO:0007669"/>
    <property type="project" value="UniProtKB-EC"/>
</dbReference>
<evidence type="ECO:0000256" key="4">
    <source>
        <dbReference type="ARBA" id="ARBA00022553"/>
    </source>
</evidence>
<sequence>MRRQLAVMLGFAILPAVALAVADGVRRYGDAVDEARSAFMSDAIVEAQGARDALVRLESAVSTLSLNPEIARFGLGCDAVLESFETGWPMILRVVATDMSGLVRCASDEDARGVDMAASPSFRSFSERPAFGLGVSARGVISGREVVYAIAPLRIEGDIRGMLAMSMPVTQVRFFMGPGGDGGIARRRAVIDYNGDVLVEAAGGTRTTAWLPAPDGAGAVLDARERVFPATSRDGRSMLYATAPLIRGESWLVAAAPDDLVVERALWRTVLPISAPFMMLVIAVFVAYFALDRLVIRHLIHLARITRIYGSGKLDLRPAVGEGAPQEIASLAADLGSMAGSLAERQAALRRSAEQNRILLLEVYHRVKNSLQMIVSLLALQTRRAETDIEREALERIGGRVHSMALVHEKLYEAKDLNAVDLGALLRDIAVHVVSARALDGPGSSRLRAALDDVSETPERATPVAMFVNEAMVNAVKHGGRDAPIDLSLRRDGAGGYVVEIANAAGRPSDPSAAGGALGSRIMSGFARQLRAETSSGLMGDRYVVTLAVGAPPRGRVGAAHGPTQTAGADPARNVFPGRQDQSAAETPRQGDSVQRRS</sequence>
<evidence type="ECO:0000256" key="8">
    <source>
        <dbReference type="ARBA" id="ARBA00022840"/>
    </source>
</evidence>
<dbReference type="InterPro" id="IPR011495">
    <property type="entry name" value="Sig_transdc_His_kin_sub2_dim/P"/>
</dbReference>
<evidence type="ECO:0000256" key="3">
    <source>
        <dbReference type="ARBA" id="ARBA00012438"/>
    </source>
</evidence>
<dbReference type="InterPro" id="IPR036890">
    <property type="entry name" value="HATPase_C_sf"/>
</dbReference>
<evidence type="ECO:0000256" key="7">
    <source>
        <dbReference type="ARBA" id="ARBA00022777"/>
    </source>
</evidence>
<evidence type="ECO:0000256" key="10">
    <source>
        <dbReference type="SAM" id="Phobius"/>
    </source>
</evidence>
<evidence type="ECO:0000256" key="9">
    <source>
        <dbReference type="SAM" id="MobiDB-lite"/>
    </source>
</evidence>
<dbReference type="InterPro" id="IPR003660">
    <property type="entry name" value="HAMP_dom"/>
</dbReference>
<dbReference type="RefSeq" id="WP_093254015.1">
    <property type="nucleotide sequence ID" value="NZ_FNQM01000007.1"/>
</dbReference>
<evidence type="ECO:0000256" key="6">
    <source>
        <dbReference type="ARBA" id="ARBA00022741"/>
    </source>
</evidence>
<evidence type="ECO:0000256" key="1">
    <source>
        <dbReference type="ARBA" id="ARBA00000085"/>
    </source>
</evidence>
<feature type="transmembrane region" description="Helical" evidence="10">
    <location>
        <begin position="270"/>
        <end position="291"/>
    </location>
</feature>
<dbReference type="AlphaFoldDB" id="A0A1H4CHB1"/>
<dbReference type="OrthoDB" id="9767435at2"/>
<dbReference type="GO" id="GO:0016020">
    <property type="term" value="C:membrane"/>
    <property type="evidence" value="ECO:0007669"/>
    <property type="project" value="UniProtKB-SubCell"/>
</dbReference>
<evidence type="ECO:0000313" key="12">
    <source>
        <dbReference type="EMBL" id="SEA59730.1"/>
    </source>
</evidence>
<keyword evidence="6" id="KW-0547">Nucleotide-binding</keyword>
<keyword evidence="4" id="KW-0597">Phosphoprotein</keyword>
<dbReference type="EMBL" id="FNQM01000007">
    <property type="protein sequence ID" value="SEA59730.1"/>
    <property type="molecule type" value="Genomic_DNA"/>
</dbReference>
<keyword evidence="7 12" id="KW-0418">Kinase</keyword>
<proteinExistence type="predicted"/>
<dbReference type="EC" id="2.7.13.3" evidence="3"/>
<feature type="compositionally biased region" description="Polar residues" evidence="9">
    <location>
        <begin position="580"/>
        <end position="598"/>
    </location>
</feature>
<keyword evidence="10" id="KW-0472">Membrane</keyword>